<evidence type="ECO:0000256" key="1">
    <source>
        <dbReference type="SAM" id="MobiDB-lite"/>
    </source>
</evidence>
<feature type="region of interest" description="Disordered" evidence="1">
    <location>
        <begin position="1"/>
        <end position="25"/>
    </location>
</feature>
<dbReference type="AlphaFoldDB" id="A0A1E3KDV8"/>
<feature type="region of interest" description="Disordered" evidence="1">
    <location>
        <begin position="94"/>
        <end position="122"/>
    </location>
</feature>
<sequence length="224" mass="24741">MSSPEERRSPTADSSTAVPSAISDDTEMTMVANQVANELAELAANTNFNAQISGLTREYRDRLVDDILEKQLSRYGLDRTVEVEWRRGVTFEDGEGTAAATEGGAEGASSTPRGSWTGRSEANPWRDAMSIHHQSSPRSYYADSHGRFSVNDDTFANIDVAGMAELTNELAALASETSHFADVSRLSQHENDRFVDEVLQKGFCSHGLERMVEMEWQRGVAFLR</sequence>
<reference evidence="2 3" key="1">
    <citation type="submission" date="2016-06" db="EMBL/GenBank/DDBJ databases">
        <title>Evolution of pathogenesis and genome organization in the Tremellales.</title>
        <authorList>
            <person name="Cuomo C."/>
            <person name="Litvintseva A."/>
            <person name="Heitman J."/>
            <person name="Chen Y."/>
            <person name="Sun S."/>
            <person name="Springer D."/>
            <person name="Dromer F."/>
            <person name="Young S."/>
            <person name="Zeng Q."/>
            <person name="Chapman S."/>
            <person name="Gujja S."/>
            <person name="Saif S."/>
            <person name="Birren B."/>
        </authorList>
    </citation>
    <scope>NUCLEOTIDE SEQUENCE [LARGE SCALE GENOMIC DNA]</scope>
    <source>
        <strain evidence="2 3">CBS 6273</strain>
    </source>
</reference>
<proteinExistence type="predicted"/>
<evidence type="ECO:0000313" key="2">
    <source>
        <dbReference type="EMBL" id="ODO11269.1"/>
    </source>
</evidence>
<feature type="compositionally biased region" description="Basic and acidic residues" evidence="1">
    <location>
        <begin position="1"/>
        <end position="10"/>
    </location>
</feature>
<evidence type="ECO:0000313" key="3">
    <source>
        <dbReference type="Proteomes" id="UP000095149"/>
    </source>
</evidence>
<comment type="caution">
    <text evidence="2">The sequence shown here is derived from an EMBL/GenBank/DDBJ whole genome shotgun (WGS) entry which is preliminary data.</text>
</comment>
<gene>
    <name evidence="2" type="ORF">I350_00044</name>
</gene>
<feature type="compositionally biased region" description="Low complexity" evidence="1">
    <location>
        <begin position="96"/>
        <end position="111"/>
    </location>
</feature>
<organism evidence="2 3">
    <name type="scientific">Cryptococcus amylolentus CBS 6273</name>
    <dbReference type="NCBI Taxonomy" id="1296118"/>
    <lineage>
        <taxon>Eukaryota</taxon>
        <taxon>Fungi</taxon>
        <taxon>Dikarya</taxon>
        <taxon>Basidiomycota</taxon>
        <taxon>Agaricomycotina</taxon>
        <taxon>Tremellomycetes</taxon>
        <taxon>Tremellales</taxon>
        <taxon>Cryptococcaceae</taxon>
        <taxon>Cryptococcus</taxon>
    </lineage>
</organism>
<name>A0A1E3KDV8_9TREE</name>
<dbReference type="Proteomes" id="UP000095149">
    <property type="component" value="Unassembled WGS sequence"/>
</dbReference>
<dbReference type="EMBL" id="MEKH01000001">
    <property type="protein sequence ID" value="ODO11269.1"/>
    <property type="molecule type" value="Genomic_DNA"/>
</dbReference>
<protein>
    <submittedName>
        <fullName evidence="2">Uncharacterized protein</fullName>
    </submittedName>
</protein>
<accession>A0A1E3KDV8</accession>